<protein>
    <submittedName>
        <fullName evidence="2">Uncharacterized protein</fullName>
    </submittedName>
</protein>
<name>A0A1L3GL98_9BACT</name>
<keyword evidence="1" id="KW-0812">Transmembrane</keyword>
<dbReference type="AlphaFoldDB" id="A0A1L3GL98"/>
<dbReference type="EMBL" id="CP015519">
    <property type="protein sequence ID" value="APG26661.1"/>
    <property type="molecule type" value="Genomic_DNA"/>
</dbReference>
<evidence type="ECO:0000313" key="2">
    <source>
        <dbReference type="EMBL" id="APG26661.1"/>
    </source>
</evidence>
<evidence type="ECO:0000256" key="1">
    <source>
        <dbReference type="SAM" id="Phobius"/>
    </source>
</evidence>
<sequence>MVGRIFDMPFQSIHNYLGNCLWLLSDGLKGWWQCVWVILSGFLGATNFSVTFLLLLGYAHFQFGGRAVSFKGISLIVPLGPGGIFCMQGGGLIMGLLSAYCIYWGKRGSLNVAEQYHLEAVPADSNRMIAAIKDSV</sequence>
<feature type="transmembrane region" description="Helical" evidence="1">
    <location>
        <begin position="34"/>
        <end position="59"/>
    </location>
</feature>
<evidence type="ECO:0000313" key="3">
    <source>
        <dbReference type="Proteomes" id="UP000182517"/>
    </source>
</evidence>
<feature type="transmembrane region" description="Helical" evidence="1">
    <location>
        <begin position="79"/>
        <end position="103"/>
    </location>
</feature>
<dbReference type="Proteomes" id="UP000182517">
    <property type="component" value="Chromosome"/>
</dbReference>
<organism evidence="2 3">
    <name type="scientific">Syntrophotalea acetylenivorans</name>
    <dbReference type="NCBI Taxonomy" id="1842532"/>
    <lineage>
        <taxon>Bacteria</taxon>
        <taxon>Pseudomonadati</taxon>
        <taxon>Thermodesulfobacteriota</taxon>
        <taxon>Desulfuromonadia</taxon>
        <taxon>Desulfuromonadales</taxon>
        <taxon>Syntrophotaleaceae</taxon>
        <taxon>Syntrophotalea</taxon>
    </lineage>
</organism>
<reference evidence="2 3" key="1">
    <citation type="journal article" date="2017" name="Genome Announc.">
        <title>Complete Genome Sequences of Two Acetylene-Fermenting Pelobacter acetylenicus Strains.</title>
        <authorList>
            <person name="Sutton J.M."/>
            <person name="Baesman S.M."/>
            <person name="Fierst J.L."/>
            <person name="Poret-Peterson A.T."/>
            <person name="Oremland R.S."/>
            <person name="Dunlap D.S."/>
            <person name="Akob D.M."/>
        </authorList>
    </citation>
    <scope>NUCLEOTIDE SEQUENCE [LARGE SCALE GENOMIC DNA]</scope>
    <source>
        <strain evidence="2 3">SFB93</strain>
    </source>
</reference>
<dbReference type="KEGG" id="pef:A7E78_01555"/>
<dbReference type="STRING" id="1842532.A7E78_01555"/>
<keyword evidence="1" id="KW-1133">Transmembrane helix</keyword>
<keyword evidence="1" id="KW-0472">Membrane</keyword>
<accession>A0A1L3GL98</accession>
<keyword evidence="3" id="KW-1185">Reference proteome</keyword>
<gene>
    <name evidence="2" type="ORF">A7E78_01555</name>
</gene>
<proteinExistence type="predicted"/>